<dbReference type="EMBL" id="CAJNNW010034483">
    <property type="protein sequence ID" value="CAE8722861.1"/>
    <property type="molecule type" value="Genomic_DNA"/>
</dbReference>
<evidence type="ECO:0000256" key="1">
    <source>
        <dbReference type="SAM" id="Phobius"/>
    </source>
</evidence>
<dbReference type="Proteomes" id="UP000626109">
    <property type="component" value="Unassembled WGS sequence"/>
</dbReference>
<keyword evidence="1" id="KW-0812">Transmembrane</keyword>
<evidence type="ECO:0000313" key="2">
    <source>
        <dbReference type="EMBL" id="CAE8722861.1"/>
    </source>
</evidence>
<keyword evidence="1" id="KW-0472">Membrane</keyword>
<name>A0A813LB44_POLGL</name>
<evidence type="ECO:0000313" key="3">
    <source>
        <dbReference type="Proteomes" id="UP000626109"/>
    </source>
</evidence>
<dbReference type="AlphaFoldDB" id="A0A813LB44"/>
<gene>
    <name evidence="2" type="ORF">PGLA2088_LOCUS42794</name>
</gene>
<accession>A0A813LB44</accession>
<proteinExistence type="predicted"/>
<sequence>MMNVFVWLFHAWLFVHTALFSLVFPFIHRFWCYSGAGSRGFFMHPILFKRRCFLWLFHASLVLQAALFPVAFPSPLICVKPRSPAHTLYAQHGHNVCTLIEATKMHRGCDRRSTQ</sequence>
<organism evidence="2 3">
    <name type="scientific">Polarella glacialis</name>
    <name type="common">Dinoflagellate</name>
    <dbReference type="NCBI Taxonomy" id="89957"/>
    <lineage>
        <taxon>Eukaryota</taxon>
        <taxon>Sar</taxon>
        <taxon>Alveolata</taxon>
        <taxon>Dinophyceae</taxon>
        <taxon>Suessiales</taxon>
        <taxon>Suessiaceae</taxon>
        <taxon>Polarella</taxon>
    </lineage>
</organism>
<feature type="transmembrane region" description="Helical" evidence="1">
    <location>
        <begin position="6"/>
        <end position="31"/>
    </location>
</feature>
<keyword evidence="1" id="KW-1133">Transmembrane helix</keyword>
<protein>
    <submittedName>
        <fullName evidence="2">Uncharacterized protein</fullName>
    </submittedName>
</protein>
<reference evidence="2" key="1">
    <citation type="submission" date="2021-02" db="EMBL/GenBank/DDBJ databases">
        <authorList>
            <person name="Dougan E. K."/>
            <person name="Rhodes N."/>
            <person name="Thang M."/>
            <person name="Chan C."/>
        </authorList>
    </citation>
    <scope>NUCLEOTIDE SEQUENCE</scope>
</reference>
<comment type="caution">
    <text evidence="2">The sequence shown here is derived from an EMBL/GenBank/DDBJ whole genome shotgun (WGS) entry which is preliminary data.</text>
</comment>
<feature type="transmembrane region" description="Helical" evidence="1">
    <location>
        <begin position="52"/>
        <end position="72"/>
    </location>
</feature>